<dbReference type="Gene3D" id="3.80.10.10">
    <property type="entry name" value="Ribonuclease Inhibitor"/>
    <property type="match status" value="2"/>
</dbReference>
<dbReference type="InterPro" id="IPR036390">
    <property type="entry name" value="WH_DNA-bd_sf"/>
</dbReference>
<dbReference type="GO" id="GO:0007165">
    <property type="term" value="P:signal transduction"/>
    <property type="evidence" value="ECO:0007669"/>
    <property type="project" value="InterPro"/>
</dbReference>
<protein>
    <submittedName>
        <fullName evidence="5">TMV resistance protein N</fullName>
    </submittedName>
</protein>
<dbReference type="Gene3D" id="1.10.8.430">
    <property type="entry name" value="Helical domain of apoptotic protease-activating factors"/>
    <property type="match status" value="1"/>
</dbReference>
<dbReference type="Gene3D" id="3.40.50.300">
    <property type="entry name" value="P-loop containing nucleotide triphosphate hydrolases"/>
    <property type="match status" value="1"/>
</dbReference>
<dbReference type="InterPro" id="IPR027417">
    <property type="entry name" value="P-loop_NTPase"/>
</dbReference>
<dbReference type="PROSITE" id="PS50104">
    <property type="entry name" value="TIR"/>
    <property type="match status" value="1"/>
</dbReference>
<dbReference type="Gene3D" id="3.40.50.10140">
    <property type="entry name" value="Toll/interleukin-1 receptor homology (TIR) domain"/>
    <property type="match status" value="1"/>
</dbReference>
<keyword evidence="1" id="KW-0433">Leucine-rich repeat</keyword>
<reference evidence="5" key="1">
    <citation type="submission" date="2018-05" db="EMBL/GenBank/DDBJ databases">
        <title>Draft genome of Mucuna pruriens seed.</title>
        <authorList>
            <person name="Nnadi N.E."/>
            <person name="Vos R."/>
            <person name="Hasami M.H."/>
            <person name="Devisetty U.K."/>
            <person name="Aguiy J.C."/>
        </authorList>
    </citation>
    <scope>NUCLEOTIDE SEQUENCE [LARGE SCALE GENOMIC DNA]</scope>
    <source>
        <strain evidence="5">JCA_2017</strain>
    </source>
</reference>
<keyword evidence="6" id="KW-1185">Reference proteome</keyword>
<dbReference type="InterPro" id="IPR000157">
    <property type="entry name" value="TIR_dom"/>
</dbReference>
<proteinExistence type="predicted"/>
<dbReference type="InterPro" id="IPR035897">
    <property type="entry name" value="Toll_tir_struct_dom_sf"/>
</dbReference>
<dbReference type="Pfam" id="PF23282">
    <property type="entry name" value="WHD_ROQ1"/>
    <property type="match status" value="1"/>
</dbReference>
<dbReference type="SUPFAM" id="SSF46785">
    <property type="entry name" value="Winged helix' DNA-binding domain"/>
    <property type="match status" value="1"/>
</dbReference>
<dbReference type="SUPFAM" id="SSF52058">
    <property type="entry name" value="L domain-like"/>
    <property type="match status" value="1"/>
</dbReference>
<feature type="non-terminal residue" evidence="5">
    <location>
        <position position="1"/>
    </location>
</feature>
<evidence type="ECO:0000256" key="1">
    <source>
        <dbReference type="ARBA" id="ARBA00022614"/>
    </source>
</evidence>
<dbReference type="InterPro" id="IPR044974">
    <property type="entry name" value="Disease_R_plants"/>
</dbReference>
<dbReference type="InterPro" id="IPR032675">
    <property type="entry name" value="LRR_dom_sf"/>
</dbReference>
<dbReference type="GO" id="GO:0006952">
    <property type="term" value="P:defense response"/>
    <property type="evidence" value="ECO:0007669"/>
    <property type="project" value="UniProtKB-KW"/>
</dbReference>
<comment type="caution">
    <text evidence="5">The sequence shown here is derived from an EMBL/GenBank/DDBJ whole genome shotgun (WGS) entry which is preliminary data.</text>
</comment>
<dbReference type="InterPro" id="IPR002182">
    <property type="entry name" value="NB-ARC"/>
</dbReference>
<feature type="domain" description="TIR" evidence="4">
    <location>
        <begin position="35"/>
        <end position="205"/>
    </location>
</feature>
<dbReference type="SUPFAM" id="SSF52200">
    <property type="entry name" value="Toll/Interleukin receptor TIR domain"/>
    <property type="match status" value="1"/>
</dbReference>
<dbReference type="PANTHER" id="PTHR11017">
    <property type="entry name" value="LEUCINE-RICH REPEAT-CONTAINING PROTEIN"/>
    <property type="match status" value="1"/>
</dbReference>
<dbReference type="InterPro" id="IPR058546">
    <property type="entry name" value="RPS4B/Roq1-like_LRR"/>
</dbReference>
<dbReference type="Pfam" id="PF00931">
    <property type="entry name" value="NB-ARC"/>
    <property type="match status" value="1"/>
</dbReference>
<dbReference type="GO" id="GO:0043531">
    <property type="term" value="F:ADP binding"/>
    <property type="evidence" value="ECO:0007669"/>
    <property type="project" value="InterPro"/>
</dbReference>
<evidence type="ECO:0000313" key="6">
    <source>
        <dbReference type="Proteomes" id="UP000257109"/>
    </source>
</evidence>
<accession>A0A371EJN0</accession>
<dbReference type="PANTHER" id="PTHR11017:SF431">
    <property type="entry name" value="ADP-RIBOSYL CYCLASE_CYCLIC ADP-RIBOSE HYDROLASE"/>
    <property type="match status" value="1"/>
</dbReference>
<dbReference type="SUPFAM" id="SSF52540">
    <property type="entry name" value="P-loop containing nucleoside triphosphate hydrolases"/>
    <property type="match status" value="1"/>
</dbReference>
<evidence type="ECO:0000256" key="2">
    <source>
        <dbReference type="ARBA" id="ARBA00022737"/>
    </source>
</evidence>
<keyword evidence="2" id="KW-0677">Repeat</keyword>
<gene>
    <name evidence="5" type="primary">N</name>
    <name evidence="5" type="ORF">CR513_54992</name>
</gene>
<name>A0A371EJN0_MUCPR</name>
<dbReference type="PRINTS" id="PR00364">
    <property type="entry name" value="DISEASERSIST"/>
</dbReference>
<dbReference type="STRING" id="157652.A0A371EJN0"/>
<dbReference type="EMBL" id="QJKJ01013522">
    <property type="protein sequence ID" value="RDX66260.1"/>
    <property type="molecule type" value="Genomic_DNA"/>
</dbReference>
<evidence type="ECO:0000313" key="5">
    <source>
        <dbReference type="EMBL" id="RDX66260.1"/>
    </source>
</evidence>
<dbReference type="Proteomes" id="UP000257109">
    <property type="component" value="Unassembled WGS sequence"/>
</dbReference>
<dbReference type="OrthoDB" id="1344914at2759"/>
<dbReference type="Pfam" id="PF01582">
    <property type="entry name" value="TIR"/>
    <property type="match status" value="1"/>
</dbReference>
<organism evidence="5 6">
    <name type="scientific">Mucuna pruriens</name>
    <name type="common">Velvet bean</name>
    <name type="synonym">Dolichos pruriens</name>
    <dbReference type="NCBI Taxonomy" id="157652"/>
    <lineage>
        <taxon>Eukaryota</taxon>
        <taxon>Viridiplantae</taxon>
        <taxon>Streptophyta</taxon>
        <taxon>Embryophyta</taxon>
        <taxon>Tracheophyta</taxon>
        <taxon>Spermatophyta</taxon>
        <taxon>Magnoliopsida</taxon>
        <taxon>eudicotyledons</taxon>
        <taxon>Gunneridae</taxon>
        <taxon>Pentapetalae</taxon>
        <taxon>rosids</taxon>
        <taxon>fabids</taxon>
        <taxon>Fabales</taxon>
        <taxon>Fabaceae</taxon>
        <taxon>Papilionoideae</taxon>
        <taxon>50 kb inversion clade</taxon>
        <taxon>NPAAA clade</taxon>
        <taxon>indigoferoid/millettioid clade</taxon>
        <taxon>Phaseoleae</taxon>
        <taxon>Mucuna</taxon>
    </lineage>
</organism>
<evidence type="ECO:0000256" key="3">
    <source>
        <dbReference type="ARBA" id="ARBA00022821"/>
    </source>
</evidence>
<evidence type="ECO:0000259" key="4">
    <source>
        <dbReference type="PROSITE" id="PS50104"/>
    </source>
</evidence>
<dbReference type="InterPro" id="IPR042197">
    <property type="entry name" value="Apaf_helical"/>
</dbReference>
<dbReference type="Pfam" id="PF23286">
    <property type="entry name" value="LRR_13"/>
    <property type="match status" value="1"/>
</dbReference>
<dbReference type="AlphaFoldDB" id="A0A371EJN0"/>
<sequence length="1089" mass="124073">MAVQLMRVSFYSPKSRIIIIASFILMGLASYSLSFSYDVFLSFRGSDTRHGFTGNLYKALRDRGIHTFIDDEDLQRGDQITLALEKAIECSRIFIIVLSHNYASSSFCLNELAYILDCIKTKGLLVLPIFYDVRHHIGSFGEALANHEKKFNAKRDGFDLNVEKLNKWKMSLHQAANLSGYHFKHGDGYEHEFIKRIVDLVSSKVNRAPLHVADYPIGLESRVLQVKSLLDVGSDDGVHMVGIHGLGGIGKTTLAVAVYNSIADHFEGLCFLENVRENSHKHGLQHVQSILLSELVGEKNINLASVKQGISMIQHRLRQKKILLILDDVDKHEQLQAIVGKPDWLGPGSRVIITTRDKQLLACHEVKRTYEVKKLNKNDSLQLLSWKAFRTEKVDTSYVDVMNRVVTYASGLPLALEVIGSNLFGKSIQEWESAINQYKKIPNNQILKVLKISFDALEEEEKSVFLDIACCFKGYELTEVEDILGAHYGDCMKYHIGVLVKKSLIKLSWHGSVTLHNLIEDMGKEIVRQKSPKEPGKRSRLWSSEDIIQVLEENSGTSQIEIICLVFSFHDKEQIVEWNRKAFKKMKNLKTLIIKNGNFSKGPKHLPNSLRVLEWCKYPAQGLPPDFRSKKLAVCKLPESCFGSLELADLSKASKFVNINVLNFDECEGLTQIPDISGLSNLEKISFRNSENLITIHESLGFLGKLKFLDAFGCSKLRSFPPLMLTSLEKLELSYCSSLESFPEILGKMENISELVLEASGIKELPFSFQNLSGLETLQLRHCGMLRLPSSIVMMPRLAEIIAWEWKGWLLPEQVEDEEKVNSMVVPSNVDCLRLSGCNLSDNLLSIGLTWFANVKDLDLSRNNFTVLPECISYCHFLWKLHLDYCHFLREIRGIPPNIQHFSARVCKSLSSSSRSTLLNQKVHEAGNTMFWLSGAIFPEWLEQHRQGPSNCFWFRNKFPAIALCIAIGPTHYKYVEIVGPIVIINGIECLLDTDHDPYLWMMTDHTYLFDLQKTKVADILNKLAIENEWKHVEITYEVTQRFIAKEKQVEIPVFIESGIYVFKERNSMEDIQFVDPYKKRRLDDDQRA</sequence>
<dbReference type="SMART" id="SM00255">
    <property type="entry name" value="TIR"/>
    <property type="match status" value="1"/>
</dbReference>
<keyword evidence="3" id="KW-0611">Plant defense</keyword>
<dbReference type="InterPro" id="IPR058192">
    <property type="entry name" value="WHD_ROQ1-like"/>
</dbReference>